<accession>A0ABY5TLB1</accession>
<keyword evidence="2" id="KW-1185">Reference proteome</keyword>
<dbReference type="InterPro" id="IPR008318">
    <property type="entry name" value="UCP030820"/>
</dbReference>
<proteinExistence type="predicted"/>
<dbReference type="Pfam" id="PF06073">
    <property type="entry name" value="DUF934"/>
    <property type="match status" value="1"/>
</dbReference>
<evidence type="ECO:0000313" key="1">
    <source>
        <dbReference type="EMBL" id="UVW33906.1"/>
    </source>
</evidence>
<organism evidence="1 2">
    <name type="scientific">SAR92 clade bacterium H455</name>
    <dbReference type="NCBI Taxonomy" id="2974818"/>
    <lineage>
        <taxon>Bacteria</taxon>
        <taxon>Pseudomonadati</taxon>
        <taxon>Pseudomonadota</taxon>
        <taxon>Gammaproteobacteria</taxon>
        <taxon>Cellvibrionales</taxon>
        <taxon>Porticoccaceae</taxon>
        <taxon>SAR92 clade</taxon>
    </lineage>
</organism>
<dbReference type="EMBL" id="CP103416">
    <property type="protein sequence ID" value="UVW33906.1"/>
    <property type="molecule type" value="Genomic_DNA"/>
</dbReference>
<reference evidence="1" key="1">
    <citation type="submission" date="2022-08" db="EMBL/GenBank/DDBJ databases">
        <title>Catabolic pathway analysis in culturable SAR92 clade bacteria reveals their overlooked roles in DMSP degradation in coastal seas.</title>
        <authorList>
            <person name="He X."/>
            <person name="Zhang X."/>
            <person name="Zhang Y."/>
        </authorList>
    </citation>
    <scope>NUCLEOTIDE SEQUENCE</scope>
    <source>
        <strain evidence="1">H455</strain>
    </source>
</reference>
<gene>
    <name evidence="1" type="ORF">NYF23_07610</name>
</gene>
<sequence>MQKMLSHGAVAEDNWTVLQMPVEFIPQGNILLPLKHWLENGAELDQQAGLVGVWLESDEEVEALADDLPQLPVVALNFPKFVDGRGFSSARLLRDRFDYRGEIRAIGNVIQDQLFMLQRCGFSQFCLADGVDLEAAAKSLNDFSEGYQTGADQAQPLFKRLRG</sequence>
<dbReference type="Proteomes" id="UP001059934">
    <property type="component" value="Chromosome"/>
</dbReference>
<name>A0ABY5TLB1_9GAMM</name>
<dbReference type="PIRSF" id="PIRSF030820">
    <property type="entry name" value="UCP030820"/>
    <property type="match status" value="1"/>
</dbReference>
<protein>
    <submittedName>
        <fullName evidence="1">DUF934 domain-containing protein</fullName>
    </submittedName>
</protein>
<evidence type="ECO:0000313" key="2">
    <source>
        <dbReference type="Proteomes" id="UP001059934"/>
    </source>
</evidence>